<dbReference type="InterPro" id="IPR036388">
    <property type="entry name" value="WH-like_DNA-bd_sf"/>
</dbReference>
<dbReference type="EMBL" id="POTX01000022">
    <property type="protein sequence ID" value="PZF99546.1"/>
    <property type="molecule type" value="Genomic_DNA"/>
</dbReference>
<name>A0A2W2DQV0_9ACTN</name>
<dbReference type="AlphaFoldDB" id="A0A2W2DQV0"/>
<dbReference type="RefSeq" id="WP_111242144.1">
    <property type="nucleotide sequence ID" value="NZ_AP023358.1"/>
</dbReference>
<keyword evidence="2" id="KW-1185">Reference proteome</keyword>
<dbReference type="InterPro" id="IPR036390">
    <property type="entry name" value="WH_DNA-bd_sf"/>
</dbReference>
<organism evidence="1 2">
    <name type="scientific">Micromonospora endophytica</name>
    <dbReference type="NCBI Taxonomy" id="515350"/>
    <lineage>
        <taxon>Bacteria</taxon>
        <taxon>Bacillati</taxon>
        <taxon>Actinomycetota</taxon>
        <taxon>Actinomycetes</taxon>
        <taxon>Micromonosporales</taxon>
        <taxon>Micromonosporaceae</taxon>
        <taxon>Micromonospora</taxon>
    </lineage>
</organism>
<dbReference type="Pfam" id="PF12802">
    <property type="entry name" value="MarR_2"/>
    <property type="match status" value="1"/>
</dbReference>
<dbReference type="SUPFAM" id="SSF46785">
    <property type="entry name" value="Winged helix' DNA-binding domain"/>
    <property type="match status" value="1"/>
</dbReference>
<dbReference type="Proteomes" id="UP000248627">
    <property type="component" value="Unassembled WGS sequence"/>
</dbReference>
<reference evidence="1 2" key="1">
    <citation type="submission" date="2018-01" db="EMBL/GenBank/DDBJ databases">
        <title>Draft genome sequence of Jishengella endophytica.</title>
        <authorList>
            <person name="Sahin N."/>
            <person name="Ay H."/>
            <person name="Saygin H."/>
        </authorList>
    </citation>
    <scope>NUCLEOTIDE SEQUENCE [LARGE SCALE GENOMIC DNA]</scope>
    <source>
        <strain evidence="1 2">DSM 45430</strain>
    </source>
</reference>
<protein>
    <submittedName>
        <fullName evidence="1">MarR family transcriptional regulator</fullName>
    </submittedName>
</protein>
<evidence type="ECO:0000313" key="1">
    <source>
        <dbReference type="EMBL" id="PZF99546.1"/>
    </source>
</evidence>
<evidence type="ECO:0000313" key="2">
    <source>
        <dbReference type="Proteomes" id="UP000248627"/>
    </source>
</evidence>
<dbReference type="PANTHER" id="PTHR33164">
    <property type="entry name" value="TRANSCRIPTIONAL REGULATOR, MARR FAMILY"/>
    <property type="match status" value="1"/>
</dbReference>
<dbReference type="PANTHER" id="PTHR33164:SF94">
    <property type="entry name" value="TRANSCRIPTIONAL REGULATORY PROTEIN-RELATED"/>
    <property type="match status" value="1"/>
</dbReference>
<dbReference type="Gene3D" id="1.10.10.10">
    <property type="entry name" value="Winged helix-like DNA-binding domain superfamily/Winged helix DNA-binding domain"/>
    <property type="match status" value="1"/>
</dbReference>
<dbReference type="GO" id="GO:0006950">
    <property type="term" value="P:response to stress"/>
    <property type="evidence" value="ECO:0007669"/>
    <property type="project" value="TreeGrafter"/>
</dbReference>
<accession>A0A2W2DQV0</accession>
<dbReference type="OrthoDB" id="3216907at2"/>
<dbReference type="PROSITE" id="PS50995">
    <property type="entry name" value="HTH_MARR_2"/>
    <property type="match status" value="1"/>
</dbReference>
<sequence length="146" mass="16458">MTEPTPEHTDRADDESLAETFWAVASHLRRQTREALAPWDVTPSQSRALGVLARHGEVRPGTLAEHLRIAPRSATEVVDDLQDRGLVERRPDPADRRATLVALTEEGHRVSAAIRTARRTEADRFFGHLDPTDRTELARILRTLRT</sequence>
<proteinExistence type="predicted"/>
<comment type="caution">
    <text evidence="1">The sequence shown here is derived from an EMBL/GenBank/DDBJ whole genome shotgun (WGS) entry which is preliminary data.</text>
</comment>
<dbReference type="PRINTS" id="PR00598">
    <property type="entry name" value="HTHMARR"/>
</dbReference>
<gene>
    <name evidence="1" type="ORF">C1I93_05605</name>
</gene>
<dbReference type="InterPro" id="IPR000835">
    <property type="entry name" value="HTH_MarR-typ"/>
</dbReference>
<dbReference type="GO" id="GO:0003700">
    <property type="term" value="F:DNA-binding transcription factor activity"/>
    <property type="evidence" value="ECO:0007669"/>
    <property type="project" value="InterPro"/>
</dbReference>
<dbReference type="InterPro" id="IPR039422">
    <property type="entry name" value="MarR/SlyA-like"/>
</dbReference>
<dbReference type="SMART" id="SM00347">
    <property type="entry name" value="HTH_MARR"/>
    <property type="match status" value="1"/>
</dbReference>